<keyword evidence="1" id="KW-1133">Transmembrane helix</keyword>
<accession>A0ABQ3XX99</accession>
<dbReference type="EMBL" id="BOMI01000014">
    <property type="protein sequence ID" value="GID72351.1"/>
    <property type="molecule type" value="Genomic_DNA"/>
</dbReference>
<feature type="transmembrane region" description="Helical" evidence="1">
    <location>
        <begin position="49"/>
        <end position="73"/>
    </location>
</feature>
<evidence type="ECO:0000313" key="2">
    <source>
        <dbReference type="EMBL" id="GID72351.1"/>
    </source>
</evidence>
<protein>
    <submittedName>
        <fullName evidence="2">Uncharacterized protein</fullName>
    </submittedName>
</protein>
<evidence type="ECO:0000313" key="3">
    <source>
        <dbReference type="Proteomes" id="UP000609879"/>
    </source>
</evidence>
<proteinExistence type="predicted"/>
<dbReference type="RefSeq" id="WP_203760308.1">
    <property type="nucleotide sequence ID" value="NZ_BAAABO010000025.1"/>
</dbReference>
<keyword evidence="1" id="KW-0472">Membrane</keyword>
<keyword evidence="1" id="KW-0812">Transmembrane</keyword>
<dbReference type="Proteomes" id="UP000609879">
    <property type="component" value="Unassembled WGS sequence"/>
</dbReference>
<gene>
    <name evidence="2" type="ORF">Ade02nite_09920</name>
</gene>
<sequence>MADEGSTTRTGRACLRRGAGTRSPLVLRHHDGGLTVGARRRVAERVHSLRGLIVGMALAAIAWIAAAVVLFAGTPMPHAADASPCPARKSLVASDGDATLRVRPETPSGATTLLHLCVDEGTEAVRRWSVTATDSAGNTVPVAVQPLGDRLAIATAPLAGGSATLHVETDAATFQVALRLR</sequence>
<organism evidence="2 3">
    <name type="scientific">Paractinoplanes deccanensis</name>
    <dbReference type="NCBI Taxonomy" id="113561"/>
    <lineage>
        <taxon>Bacteria</taxon>
        <taxon>Bacillati</taxon>
        <taxon>Actinomycetota</taxon>
        <taxon>Actinomycetes</taxon>
        <taxon>Micromonosporales</taxon>
        <taxon>Micromonosporaceae</taxon>
        <taxon>Paractinoplanes</taxon>
    </lineage>
</organism>
<evidence type="ECO:0000256" key="1">
    <source>
        <dbReference type="SAM" id="Phobius"/>
    </source>
</evidence>
<reference evidence="2 3" key="1">
    <citation type="submission" date="2021-01" db="EMBL/GenBank/DDBJ databases">
        <title>Whole genome shotgun sequence of Actinoplanes deccanensis NBRC 13994.</title>
        <authorList>
            <person name="Komaki H."/>
            <person name="Tamura T."/>
        </authorList>
    </citation>
    <scope>NUCLEOTIDE SEQUENCE [LARGE SCALE GENOMIC DNA]</scope>
    <source>
        <strain evidence="2 3">NBRC 13994</strain>
    </source>
</reference>
<keyword evidence="3" id="KW-1185">Reference proteome</keyword>
<name>A0ABQ3XX99_9ACTN</name>
<comment type="caution">
    <text evidence="2">The sequence shown here is derived from an EMBL/GenBank/DDBJ whole genome shotgun (WGS) entry which is preliminary data.</text>
</comment>